<proteinExistence type="predicted"/>
<dbReference type="GO" id="GO:0042575">
    <property type="term" value="C:DNA polymerase complex"/>
    <property type="evidence" value="ECO:0007669"/>
    <property type="project" value="UniProtKB-ARBA"/>
</dbReference>
<dbReference type="Proteomes" id="UP001314205">
    <property type="component" value="Unassembled WGS sequence"/>
</dbReference>
<dbReference type="GO" id="GO:0003676">
    <property type="term" value="F:nucleic acid binding"/>
    <property type="evidence" value="ECO:0007669"/>
    <property type="project" value="InterPro"/>
</dbReference>
<dbReference type="InterPro" id="IPR012337">
    <property type="entry name" value="RNaseH-like_sf"/>
</dbReference>
<protein>
    <recommendedName>
        <fullName evidence="5">Integrase catalytic domain-containing protein</fullName>
    </recommendedName>
</protein>
<dbReference type="Pfam" id="PF00665">
    <property type="entry name" value="rve"/>
    <property type="match status" value="1"/>
</dbReference>
<dbReference type="PROSITE" id="PS50878">
    <property type="entry name" value="RT_POL"/>
    <property type="match status" value="1"/>
</dbReference>
<dbReference type="PROSITE" id="PS50994">
    <property type="entry name" value="INTEGRASE"/>
    <property type="match status" value="1"/>
</dbReference>
<dbReference type="Pfam" id="PF00078">
    <property type="entry name" value="RVT_1"/>
    <property type="match status" value="1"/>
</dbReference>
<dbReference type="InterPro" id="IPR000477">
    <property type="entry name" value="RT_dom"/>
</dbReference>
<dbReference type="InterPro" id="IPR036397">
    <property type="entry name" value="RNaseH_sf"/>
</dbReference>
<dbReference type="InterPro" id="IPR043502">
    <property type="entry name" value="DNA/RNA_pol_sf"/>
</dbReference>
<dbReference type="SUPFAM" id="SSF53098">
    <property type="entry name" value="Ribonuclease H-like"/>
    <property type="match status" value="1"/>
</dbReference>
<comment type="caution">
    <text evidence="3">The sequence shown here is derived from an EMBL/GenBank/DDBJ whole genome shotgun (WGS) entry which is preliminary data.</text>
</comment>
<dbReference type="CDD" id="cd01650">
    <property type="entry name" value="RT_nLTR_like"/>
    <property type="match status" value="1"/>
</dbReference>
<organism evidence="3 4">
    <name type="scientific">Parnassius mnemosyne</name>
    <name type="common">clouded apollo</name>
    <dbReference type="NCBI Taxonomy" id="213953"/>
    <lineage>
        <taxon>Eukaryota</taxon>
        <taxon>Metazoa</taxon>
        <taxon>Ecdysozoa</taxon>
        <taxon>Arthropoda</taxon>
        <taxon>Hexapoda</taxon>
        <taxon>Insecta</taxon>
        <taxon>Pterygota</taxon>
        <taxon>Neoptera</taxon>
        <taxon>Endopterygota</taxon>
        <taxon>Lepidoptera</taxon>
        <taxon>Glossata</taxon>
        <taxon>Ditrysia</taxon>
        <taxon>Papilionoidea</taxon>
        <taxon>Papilionidae</taxon>
        <taxon>Parnassiinae</taxon>
        <taxon>Parnassini</taxon>
        <taxon>Parnassius</taxon>
        <taxon>Driopa</taxon>
    </lineage>
</organism>
<feature type="domain" description="Reverse transcriptase" evidence="1">
    <location>
        <begin position="1"/>
        <end position="414"/>
    </location>
</feature>
<gene>
    <name evidence="3" type="ORF">PARMNEM_LOCUS17249</name>
</gene>
<feature type="domain" description="Integrase catalytic" evidence="2">
    <location>
        <begin position="19"/>
        <end position="172"/>
    </location>
</feature>
<dbReference type="AlphaFoldDB" id="A0AAV1LS08"/>
<dbReference type="Gene3D" id="3.30.420.10">
    <property type="entry name" value="Ribonuclease H-like superfamily/Ribonuclease H"/>
    <property type="match status" value="1"/>
</dbReference>
<dbReference type="PANTHER" id="PTHR47027:SF20">
    <property type="entry name" value="REVERSE TRANSCRIPTASE-LIKE PROTEIN WITH RNA-DIRECTED DNA POLYMERASE DOMAIN"/>
    <property type="match status" value="1"/>
</dbReference>
<dbReference type="PANTHER" id="PTHR47027">
    <property type="entry name" value="REVERSE TRANSCRIPTASE DOMAIN-CONTAINING PROTEIN"/>
    <property type="match status" value="1"/>
</dbReference>
<evidence type="ECO:0000259" key="1">
    <source>
        <dbReference type="PROSITE" id="PS50878"/>
    </source>
</evidence>
<dbReference type="SUPFAM" id="SSF56672">
    <property type="entry name" value="DNA/RNA polymerases"/>
    <property type="match status" value="1"/>
</dbReference>
<sequence length="560" mass="63650">MSKNEIRKKTHKTSYPTQNQYSPFQEVFMDLLFIEKQYYLTVVDAFSKLGQAINIPNRSTPEVVRALIKYFSMYGIPRKINSDSGAEFNNELIKELLNLYKIELHISTPNNPSSMAIVERFHSTVIEIYRLAKYDKSDLDAYSVMTYAIMAYNNSIHSATEFTPFEIVFGNTDSVPTSAPQVTTKPAPVTGAAEQENHCTLHDGQHGFTRGLSTETAIMSLKHTVKYYTDRRTPVYACFLDLSKAFDLVSYDIMWRKLEGVALPDGYTDLLKYWYSNQVNYVRWANEYSEPYRMECGVRQGGLTSPRLFNLYMDALIRELSSMRVGCHIGKVCVNNNSYADDMVLLAPSVSALRALLGVCEKFAVSHGLQYNTKKSQFMVFKAGSRCPSVVPPIKLYNEPLERVYSFKYLGHILTDSLKDDEDIERERRALSVRANMLVHRFGRCTDAVKITLFKAYCASFYSCSLWTNYTKKAYSALRTQYNNAFRALLRLPRYCSASAMFALAGVDSFDAIIRKKTASLLNRVRGSGHSVLSEIADSGDCPLIKQMIARTMSCLIIKY</sequence>
<evidence type="ECO:0008006" key="5">
    <source>
        <dbReference type="Google" id="ProtNLM"/>
    </source>
</evidence>
<evidence type="ECO:0000259" key="2">
    <source>
        <dbReference type="PROSITE" id="PS50994"/>
    </source>
</evidence>
<name>A0AAV1LS08_9NEOP</name>
<evidence type="ECO:0000313" key="4">
    <source>
        <dbReference type="Proteomes" id="UP001314205"/>
    </source>
</evidence>
<keyword evidence="4" id="KW-1185">Reference proteome</keyword>
<dbReference type="GO" id="GO:0015074">
    <property type="term" value="P:DNA integration"/>
    <property type="evidence" value="ECO:0007669"/>
    <property type="project" value="InterPro"/>
</dbReference>
<accession>A0AAV1LS08</accession>
<evidence type="ECO:0000313" key="3">
    <source>
        <dbReference type="EMBL" id="CAK1598228.1"/>
    </source>
</evidence>
<reference evidence="3 4" key="1">
    <citation type="submission" date="2023-11" db="EMBL/GenBank/DDBJ databases">
        <authorList>
            <person name="Hedman E."/>
            <person name="Englund M."/>
            <person name="Stromberg M."/>
            <person name="Nyberg Akerstrom W."/>
            <person name="Nylinder S."/>
            <person name="Jareborg N."/>
            <person name="Kallberg Y."/>
            <person name="Kronander E."/>
        </authorList>
    </citation>
    <scope>NUCLEOTIDE SEQUENCE [LARGE SCALE GENOMIC DNA]</scope>
</reference>
<dbReference type="GO" id="GO:0071897">
    <property type="term" value="P:DNA biosynthetic process"/>
    <property type="evidence" value="ECO:0007669"/>
    <property type="project" value="UniProtKB-ARBA"/>
</dbReference>
<dbReference type="InterPro" id="IPR001584">
    <property type="entry name" value="Integrase_cat-core"/>
</dbReference>
<dbReference type="EMBL" id="CAVLGL010000101">
    <property type="protein sequence ID" value="CAK1598228.1"/>
    <property type="molecule type" value="Genomic_DNA"/>
</dbReference>